<evidence type="ECO:0000256" key="2">
    <source>
        <dbReference type="ARBA" id="ARBA00006679"/>
    </source>
</evidence>
<dbReference type="InterPro" id="IPR032808">
    <property type="entry name" value="DoxX"/>
</dbReference>
<dbReference type="EMBL" id="KT754161">
    <property type="protein sequence ID" value="AMQ11619.1"/>
    <property type="molecule type" value="Genomic_DNA"/>
</dbReference>
<feature type="transmembrane region" description="Helical" evidence="7">
    <location>
        <begin position="105"/>
        <end position="123"/>
    </location>
</feature>
<feature type="transmembrane region" description="Helical" evidence="7">
    <location>
        <begin position="129"/>
        <end position="149"/>
    </location>
</feature>
<proteinExistence type="inferred from homology"/>
<dbReference type="PANTHER" id="PTHR33452">
    <property type="entry name" value="OXIDOREDUCTASE CATD-RELATED"/>
    <property type="match status" value="1"/>
</dbReference>
<dbReference type="PANTHER" id="PTHR33452:SF1">
    <property type="entry name" value="INNER MEMBRANE PROTEIN YPHA-RELATED"/>
    <property type="match status" value="1"/>
</dbReference>
<accession>A0A142CM24</accession>
<protein>
    <submittedName>
        <fullName evidence="8">INTEGRAL MEMBRANE PROTEIN (Rhomboid family)</fullName>
    </submittedName>
</protein>
<dbReference type="RefSeq" id="WP_001196880.1">
    <property type="nucleotide sequence ID" value="NZ_KT754161.1"/>
</dbReference>
<keyword evidence="6 7" id="KW-0472">Membrane</keyword>
<organism evidence="8">
    <name type="scientific">Shigella dysenteriae 1</name>
    <dbReference type="NCBI Taxonomy" id="984897"/>
    <lineage>
        <taxon>Bacteria</taxon>
        <taxon>Pseudomonadati</taxon>
        <taxon>Pseudomonadota</taxon>
        <taxon>Gammaproteobacteria</taxon>
        <taxon>Enterobacterales</taxon>
        <taxon>Enterobacteriaceae</taxon>
        <taxon>Shigella</taxon>
    </lineage>
</organism>
<comment type="subcellular location">
    <subcellularLocation>
        <location evidence="1">Cell membrane</location>
        <topology evidence="1">Multi-pass membrane protein</topology>
    </subcellularLocation>
</comment>
<evidence type="ECO:0000256" key="5">
    <source>
        <dbReference type="ARBA" id="ARBA00022989"/>
    </source>
</evidence>
<evidence type="ECO:0000256" key="7">
    <source>
        <dbReference type="SAM" id="Phobius"/>
    </source>
</evidence>
<reference evidence="8" key="1">
    <citation type="journal article" date="2016" name="Nat. Microbiol.">
        <title>Global phylogeography and evolutionary history of Shigella dysenteriae type 1.</title>
        <authorList>
            <person name="Njamkepo E."/>
            <person name="Fawal N."/>
            <person name="Tran-Dien A."/>
            <person name="Hawkey J."/>
            <person name="Strockbine N."/>
            <person name="Jenkins C."/>
            <person name="Talukder K.A."/>
            <person name="Bercion R."/>
            <person name="Kuleshov K."/>
            <person name="Kolinska R."/>
            <person name="Russell J.E."/>
            <person name="Kaftyreva L."/>
            <person name="Accou-Demartin M."/>
            <person name="Karas A."/>
            <person name="Vandenberg O."/>
            <person name="Mather A.E."/>
            <person name="Mason C.J."/>
            <person name="Page A.J."/>
            <person name="Ramamurthy T."/>
            <person name="Bizet C."/>
            <person name="Gamian A."/>
            <person name="Carle I."/>
            <person name="Sow A.G."/>
            <person name="Bouchier C."/>
            <person name="Wester A.L."/>
            <person name="Lejay-Collin M."/>
            <person name="Fonkoua M.C."/>
            <person name="Hello S.L."/>
            <person name="Blaser M.J."/>
            <person name="Jernberg C."/>
            <person name="Ruckly C."/>
            <person name="Merens A."/>
            <person name="Page A.L."/>
            <person name="Aslett M."/>
            <person name="Roggentin P."/>
            <person name="Fruth A."/>
            <person name="Denamur E."/>
            <person name="Venkatesan M."/>
            <person name="Bercovier H."/>
            <person name="Bodhidatta L."/>
            <person name="Chiou C.S."/>
            <person name="Clermont D."/>
            <person name="Colonna B."/>
            <person name="Egorova S."/>
            <person name="Pazhani G.P."/>
            <person name="Ezernitchi A.V."/>
            <person name="Guigon G."/>
            <person name="Harris S.R."/>
            <person name="Izumiya H."/>
            <person name="Korzeniowska-Kowal A."/>
            <person name="Lutynska A."/>
            <person name="Gouali M."/>
            <person name="Grimont F."/>
            <person name="Langendorf C."/>
            <person name="Marejkova M."/>
            <person name="Peterson L.A."/>
            <person name="Perez-Perez G."/>
            <person name="Ngandjio A."/>
            <person name="Podkolzin A."/>
            <person name="Souche E."/>
            <person name="Makarova M."/>
            <person name="Shipulin G.A."/>
            <person name="Ye C."/>
            <person name="Zemlickova H."/>
            <person name="Herpay M."/>
            <person name="Grimont P.A."/>
            <person name="Parkhill J."/>
            <person name="Sansonetti P."/>
            <person name="Holt K.E."/>
            <person name="Brisse S."/>
            <person name="Thomson N.R."/>
            <person name="Weill F.X."/>
        </authorList>
    </citation>
    <scope>NUCLEOTIDE SEQUENCE</scope>
    <source>
        <strain evidence="8">CAR10</strain>
        <plasmid evidence="8">pCAR10</plasmid>
    </source>
</reference>
<dbReference type="InterPro" id="IPR051907">
    <property type="entry name" value="DoxX-like_oxidoreductase"/>
</dbReference>
<geneLocation type="plasmid" evidence="8">
    <name>pCAR10</name>
</geneLocation>
<evidence type="ECO:0000256" key="1">
    <source>
        <dbReference type="ARBA" id="ARBA00004651"/>
    </source>
</evidence>
<name>A0A142CM24_SHIDY</name>
<evidence type="ECO:0000256" key="4">
    <source>
        <dbReference type="ARBA" id="ARBA00022692"/>
    </source>
</evidence>
<dbReference type="Pfam" id="PF07681">
    <property type="entry name" value="DoxX"/>
    <property type="match status" value="1"/>
</dbReference>
<comment type="similarity">
    <text evidence="2">Belongs to the DoxX family.</text>
</comment>
<evidence type="ECO:0000256" key="6">
    <source>
        <dbReference type="ARBA" id="ARBA00023136"/>
    </source>
</evidence>
<keyword evidence="3" id="KW-1003">Cell membrane</keyword>
<dbReference type="GO" id="GO:0005886">
    <property type="term" value="C:plasma membrane"/>
    <property type="evidence" value="ECO:0007669"/>
    <property type="project" value="UniProtKB-SubCell"/>
</dbReference>
<keyword evidence="4 7" id="KW-0812">Transmembrane</keyword>
<sequence length="175" mass="19364">MALMRSFLQRGQALLQDSLIPLLARTGLAATFWLSGQSKVEGLVLDILGGMPPELDVPHITRSAVALFATEYRLPFLAPETAALLAAGAEHIFPVLLVLGLATRFSALVLAGMTIVIQVFVYPDAWPVHATWLTAQMYLLAYGGGKYSLDNLLKRTYRRRHQNVMQKRNNPMMTL</sequence>
<evidence type="ECO:0000313" key="8">
    <source>
        <dbReference type="EMBL" id="AMQ11619.1"/>
    </source>
</evidence>
<evidence type="ECO:0000256" key="3">
    <source>
        <dbReference type="ARBA" id="ARBA00022475"/>
    </source>
</evidence>
<keyword evidence="8" id="KW-0614">Plasmid</keyword>
<dbReference type="AlphaFoldDB" id="A0A142CM24"/>
<keyword evidence="5 7" id="KW-1133">Transmembrane helix</keyword>